<evidence type="ECO:0000313" key="2">
    <source>
        <dbReference type="Proteomes" id="UP000003676"/>
    </source>
</evidence>
<organism evidence="1 2">
    <name type="scientific">Desulfovibrio piger ATCC 29098</name>
    <dbReference type="NCBI Taxonomy" id="411464"/>
    <lineage>
        <taxon>Bacteria</taxon>
        <taxon>Pseudomonadati</taxon>
        <taxon>Thermodesulfobacteriota</taxon>
        <taxon>Desulfovibrionia</taxon>
        <taxon>Desulfovibrionales</taxon>
        <taxon>Desulfovibrionaceae</taxon>
        <taxon>Desulfovibrio</taxon>
    </lineage>
</organism>
<sequence length="39" mass="4133">MRVSGQEVWPFAAQSAFFICTRGWEGGAVLCVTPASQGS</sequence>
<proteinExistence type="predicted"/>
<name>B6WR20_9BACT</name>
<evidence type="ECO:0000313" key="1">
    <source>
        <dbReference type="EMBL" id="EEB34627.1"/>
    </source>
</evidence>
<reference evidence="1 2" key="2">
    <citation type="submission" date="2008-10" db="EMBL/GenBank/DDBJ databases">
        <authorList>
            <person name="Fulton L."/>
            <person name="Clifton S."/>
            <person name="Fulton B."/>
            <person name="Xu J."/>
            <person name="Minx P."/>
            <person name="Pepin K.H."/>
            <person name="Johnson M."/>
            <person name="Bhonagiri V."/>
            <person name="Nash W.E."/>
            <person name="Mardis E.R."/>
            <person name="Wilson R.K."/>
        </authorList>
    </citation>
    <scope>NUCLEOTIDE SEQUENCE [LARGE SCALE GENOMIC DNA]</scope>
    <source>
        <strain evidence="1 2">ATCC 29098</strain>
    </source>
</reference>
<comment type="caution">
    <text evidence="1">The sequence shown here is derived from an EMBL/GenBank/DDBJ whole genome shotgun (WGS) entry which is preliminary data.</text>
</comment>
<dbReference type="AlphaFoldDB" id="B6WR20"/>
<dbReference type="Proteomes" id="UP000003676">
    <property type="component" value="Unassembled WGS sequence"/>
</dbReference>
<accession>B6WR20</accession>
<gene>
    <name evidence="1" type="ORF">DESPIG_00500</name>
</gene>
<reference evidence="1 2" key="1">
    <citation type="submission" date="2008-10" db="EMBL/GenBank/DDBJ databases">
        <title>Draft genome sequence of Desulvovibrio piger (ATCC 29098).</title>
        <authorList>
            <person name="Sudarsanam P."/>
            <person name="Ley R."/>
            <person name="Guruge J."/>
            <person name="Turnbaugh P.J."/>
            <person name="Mahowald M."/>
            <person name="Liep D."/>
            <person name="Gordon J."/>
        </authorList>
    </citation>
    <scope>NUCLEOTIDE SEQUENCE [LARGE SCALE GENOMIC DNA]</scope>
    <source>
        <strain evidence="1 2">ATCC 29098</strain>
    </source>
</reference>
<protein>
    <submittedName>
        <fullName evidence="1">Uncharacterized protein</fullName>
    </submittedName>
</protein>
<dbReference type="EMBL" id="ABXU01000021">
    <property type="protein sequence ID" value="EEB34627.1"/>
    <property type="molecule type" value="Genomic_DNA"/>
</dbReference>
<dbReference type="HOGENOM" id="CLU_3308561_0_0_7"/>